<accession>A0AAE0MSH1</accession>
<organism evidence="1 2">
    <name type="scientific">Neurospora tetraspora</name>
    <dbReference type="NCBI Taxonomy" id="94610"/>
    <lineage>
        <taxon>Eukaryota</taxon>
        <taxon>Fungi</taxon>
        <taxon>Dikarya</taxon>
        <taxon>Ascomycota</taxon>
        <taxon>Pezizomycotina</taxon>
        <taxon>Sordariomycetes</taxon>
        <taxon>Sordariomycetidae</taxon>
        <taxon>Sordariales</taxon>
        <taxon>Sordariaceae</taxon>
        <taxon>Neurospora</taxon>
    </lineage>
</organism>
<comment type="caution">
    <text evidence="1">The sequence shown here is derived from an EMBL/GenBank/DDBJ whole genome shotgun (WGS) entry which is preliminary data.</text>
</comment>
<evidence type="ECO:0000313" key="2">
    <source>
        <dbReference type="Proteomes" id="UP001278500"/>
    </source>
</evidence>
<reference evidence="1" key="1">
    <citation type="journal article" date="2023" name="Mol. Phylogenet. Evol.">
        <title>Genome-scale phylogeny and comparative genomics of the fungal order Sordariales.</title>
        <authorList>
            <person name="Hensen N."/>
            <person name="Bonometti L."/>
            <person name="Westerberg I."/>
            <person name="Brannstrom I.O."/>
            <person name="Guillou S."/>
            <person name="Cros-Aarteil S."/>
            <person name="Calhoun S."/>
            <person name="Haridas S."/>
            <person name="Kuo A."/>
            <person name="Mondo S."/>
            <person name="Pangilinan J."/>
            <person name="Riley R."/>
            <person name="LaButti K."/>
            <person name="Andreopoulos B."/>
            <person name="Lipzen A."/>
            <person name="Chen C."/>
            <person name="Yan M."/>
            <person name="Daum C."/>
            <person name="Ng V."/>
            <person name="Clum A."/>
            <person name="Steindorff A."/>
            <person name="Ohm R.A."/>
            <person name="Martin F."/>
            <person name="Silar P."/>
            <person name="Natvig D.O."/>
            <person name="Lalanne C."/>
            <person name="Gautier V."/>
            <person name="Ament-Velasquez S.L."/>
            <person name="Kruys A."/>
            <person name="Hutchinson M.I."/>
            <person name="Powell A.J."/>
            <person name="Barry K."/>
            <person name="Miller A.N."/>
            <person name="Grigoriev I.V."/>
            <person name="Debuchy R."/>
            <person name="Gladieux P."/>
            <person name="Hiltunen Thoren M."/>
            <person name="Johannesson H."/>
        </authorList>
    </citation>
    <scope>NUCLEOTIDE SEQUENCE</scope>
    <source>
        <strain evidence="1">CBS 560.94</strain>
    </source>
</reference>
<name>A0AAE0MSH1_9PEZI</name>
<gene>
    <name evidence="1" type="ORF">B0H65DRAFT_538357</name>
</gene>
<evidence type="ECO:0000313" key="1">
    <source>
        <dbReference type="EMBL" id="KAK3347646.1"/>
    </source>
</evidence>
<keyword evidence="2" id="KW-1185">Reference proteome</keyword>
<dbReference type="Proteomes" id="UP001278500">
    <property type="component" value="Unassembled WGS sequence"/>
</dbReference>
<protein>
    <submittedName>
        <fullName evidence="1">Uncharacterized protein</fullName>
    </submittedName>
</protein>
<dbReference type="AlphaFoldDB" id="A0AAE0MSH1"/>
<dbReference type="EMBL" id="JAUEPP010000003">
    <property type="protein sequence ID" value="KAK3347646.1"/>
    <property type="molecule type" value="Genomic_DNA"/>
</dbReference>
<reference evidence="1" key="2">
    <citation type="submission" date="2023-06" db="EMBL/GenBank/DDBJ databases">
        <authorList>
            <consortium name="Lawrence Berkeley National Laboratory"/>
            <person name="Haridas S."/>
            <person name="Hensen N."/>
            <person name="Bonometti L."/>
            <person name="Westerberg I."/>
            <person name="Brannstrom I.O."/>
            <person name="Guillou S."/>
            <person name="Cros-Aarteil S."/>
            <person name="Calhoun S."/>
            <person name="Kuo A."/>
            <person name="Mondo S."/>
            <person name="Pangilinan J."/>
            <person name="Riley R."/>
            <person name="Labutti K."/>
            <person name="Andreopoulos B."/>
            <person name="Lipzen A."/>
            <person name="Chen C."/>
            <person name="Yanf M."/>
            <person name="Daum C."/>
            <person name="Ng V."/>
            <person name="Clum A."/>
            <person name="Steindorff A."/>
            <person name="Ohm R."/>
            <person name="Martin F."/>
            <person name="Silar P."/>
            <person name="Natvig D."/>
            <person name="Lalanne C."/>
            <person name="Gautier V."/>
            <person name="Ament-Velasquez S.L."/>
            <person name="Kruys A."/>
            <person name="Hutchinson M.I."/>
            <person name="Powell A.J."/>
            <person name="Barry K."/>
            <person name="Miller A.N."/>
            <person name="Grigoriev I.V."/>
            <person name="Debuchy R."/>
            <person name="Gladieux P."/>
            <person name="Thoren M.H."/>
            <person name="Johannesson H."/>
        </authorList>
    </citation>
    <scope>NUCLEOTIDE SEQUENCE</scope>
    <source>
        <strain evidence="1">CBS 560.94</strain>
    </source>
</reference>
<dbReference type="RefSeq" id="XP_062682728.1">
    <property type="nucleotide sequence ID" value="XM_062829088.1"/>
</dbReference>
<proteinExistence type="predicted"/>
<sequence length="206" mass="22491">MARTKYTTRSATATKARGQKLEEVAVDNAKVAIAEENVAADEDESWLLLPEPVSATIAKPADKVTPNAITPGKTAVKAKKIILHLPPARVLHHLQILPVDVIISDMTDANGGIPPSSAEILAEAVKWFKHAYRTGTSPAVVRSAAQTILERLDTVIKGNPAYMHNIPRGMAYERLELQRKFLRAIIQIHCGMLGSLEVFDMIVARD</sequence>
<dbReference type="GeneID" id="87866242"/>